<evidence type="ECO:0000256" key="2">
    <source>
        <dbReference type="ARBA" id="ARBA00022695"/>
    </source>
</evidence>
<dbReference type="AlphaFoldDB" id="A0A2N0VGH1"/>
<dbReference type="PANTHER" id="PTHR42866">
    <property type="entry name" value="3-DEOXY-MANNO-OCTULOSONATE CYTIDYLYLTRANSFERASE"/>
    <property type="match status" value="1"/>
</dbReference>
<organism evidence="5 6">
    <name type="scientific">Rhodohalobacter barkolensis</name>
    <dbReference type="NCBI Taxonomy" id="2053187"/>
    <lineage>
        <taxon>Bacteria</taxon>
        <taxon>Pseudomonadati</taxon>
        <taxon>Balneolota</taxon>
        <taxon>Balneolia</taxon>
        <taxon>Balneolales</taxon>
        <taxon>Balneolaceae</taxon>
        <taxon>Rhodohalobacter</taxon>
    </lineage>
</organism>
<reference evidence="5 6" key="1">
    <citation type="submission" date="2017-11" db="EMBL/GenBank/DDBJ databases">
        <title>Rhodohalobacter 15182 sp. nov., isolated from a salt lake.</title>
        <authorList>
            <person name="Han S."/>
        </authorList>
    </citation>
    <scope>NUCLEOTIDE SEQUENCE [LARGE SCALE GENOMIC DNA]</scope>
    <source>
        <strain evidence="5 6">15182</strain>
    </source>
</reference>
<comment type="subcellular location">
    <subcellularLocation>
        <location evidence="4">Cytoplasm</location>
    </subcellularLocation>
</comment>
<comment type="catalytic activity">
    <reaction evidence="4">
        <text>3-deoxy-alpha-D-manno-oct-2-ulosonate + CTP = CMP-3-deoxy-beta-D-manno-octulosonate + diphosphate</text>
        <dbReference type="Rhea" id="RHEA:23448"/>
        <dbReference type="ChEBI" id="CHEBI:33019"/>
        <dbReference type="ChEBI" id="CHEBI:37563"/>
        <dbReference type="ChEBI" id="CHEBI:85986"/>
        <dbReference type="ChEBI" id="CHEBI:85987"/>
        <dbReference type="EC" id="2.7.7.38"/>
    </reaction>
</comment>
<dbReference type="EMBL" id="PISP01000003">
    <property type="protein sequence ID" value="PKD43274.1"/>
    <property type="molecule type" value="Genomic_DNA"/>
</dbReference>
<dbReference type="NCBIfam" id="NF003952">
    <property type="entry name" value="PRK05450.1-5"/>
    <property type="match status" value="1"/>
</dbReference>
<evidence type="ECO:0000313" key="5">
    <source>
        <dbReference type="EMBL" id="PKD43274.1"/>
    </source>
</evidence>
<dbReference type="GO" id="GO:0005829">
    <property type="term" value="C:cytosol"/>
    <property type="evidence" value="ECO:0007669"/>
    <property type="project" value="TreeGrafter"/>
</dbReference>
<comment type="pathway">
    <text evidence="4">Nucleotide-sugar biosynthesis; CMP-3-deoxy-D-manno-octulosonate biosynthesis; CMP-3-deoxy-D-manno-octulosonate from 3-deoxy-D-manno-octulosonate and CTP: step 1/1.</text>
</comment>
<dbReference type="EC" id="2.7.7.38" evidence="4"/>
<gene>
    <name evidence="4 5" type="primary">kdsB</name>
    <name evidence="5" type="ORF">CWD77_11710</name>
</gene>
<dbReference type="GO" id="GO:0009103">
    <property type="term" value="P:lipopolysaccharide biosynthetic process"/>
    <property type="evidence" value="ECO:0007669"/>
    <property type="project" value="UniProtKB-UniRule"/>
</dbReference>
<keyword evidence="4" id="KW-0963">Cytoplasm</keyword>
<evidence type="ECO:0000313" key="6">
    <source>
        <dbReference type="Proteomes" id="UP000233398"/>
    </source>
</evidence>
<protein>
    <recommendedName>
        <fullName evidence="4">3-deoxy-manno-octulosonate cytidylyltransferase</fullName>
        <ecNumber evidence="4">2.7.7.38</ecNumber>
    </recommendedName>
    <alternativeName>
        <fullName evidence="4">CMP-2-keto-3-deoxyoctulosonic acid synthase</fullName>
        <shortName evidence="4">CKS</shortName>
        <shortName evidence="4">CMP-KDO synthase</shortName>
    </alternativeName>
</protein>
<evidence type="ECO:0000256" key="1">
    <source>
        <dbReference type="ARBA" id="ARBA00022679"/>
    </source>
</evidence>
<accession>A0A2N0VGH1</accession>
<dbReference type="GO" id="GO:0008690">
    <property type="term" value="F:3-deoxy-manno-octulosonate cytidylyltransferase activity"/>
    <property type="evidence" value="ECO:0007669"/>
    <property type="project" value="UniProtKB-UniRule"/>
</dbReference>
<comment type="caution">
    <text evidence="5">The sequence shown here is derived from an EMBL/GenBank/DDBJ whole genome shotgun (WGS) entry which is preliminary data.</text>
</comment>
<dbReference type="Gene3D" id="3.90.550.10">
    <property type="entry name" value="Spore Coat Polysaccharide Biosynthesis Protein SpsA, Chain A"/>
    <property type="match status" value="1"/>
</dbReference>
<dbReference type="InterPro" id="IPR029044">
    <property type="entry name" value="Nucleotide-diphossugar_trans"/>
</dbReference>
<dbReference type="InterPro" id="IPR004528">
    <property type="entry name" value="KdsB"/>
</dbReference>
<evidence type="ECO:0000256" key="3">
    <source>
        <dbReference type="ARBA" id="ARBA00022985"/>
    </source>
</evidence>
<dbReference type="NCBIfam" id="NF003950">
    <property type="entry name" value="PRK05450.1-3"/>
    <property type="match status" value="1"/>
</dbReference>
<dbReference type="InterPro" id="IPR003329">
    <property type="entry name" value="Cytidylyl_trans"/>
</dbReference>
<dbReference type="Pfam" id="PF02348">
    <property type="entry name" value="CTP_transf_3"/>
    <property type="match status" value="1"/>
</dbReference>
<dbReference type="PANTHER" id="PTHR42866:SF2">
    <property type="entry name" value="3-DEOXY-MANNO-OCTULOSONATE CYTIDYLYLTRANSFERASE, MITOCHONDRIAL"/>
    <property type="match status" value="1"/>
</dbReference>
<comment type="function">
    <text evidence="4">Activates KDO (a required 8-carbon sugar) for incorporation into bacterial lipopolysaccharide in Gram-negative bacteria.</text>
</comment>
<keyword evidence="2 4" id="KW-0548">Nucleotidyltransferase</keyword>
<sequence>MNLFHITAIIPARYQSSRLPYKILHKLDGKSMLQWVHERASQSEGIDEVVIATDHELIQEEAERFGATAMMTSADHQSGTDRIAEAAEKFPDADVFVNVQGDQPFLESSMIEKLIEPYRLGLEPDMATLACPLDQQEIGNPNTVKVAVNRKNIAMFFTRSPIPYFRNQVEDLPVYQHVGLYAYSAAALQKISRLNASKLELAEGLEQMRALEEGLSIYVSTYDKMVPEINTLEDLEKAQEMGLIDNYTLYNKEE</sequence>
<name>A0A2N0VGH1_9BACT</name>
<dbReference type="SUPFAM" id="SSF53448">
    <property type="entry name" value="Nucleotide-diphospho-sugar transferases"/>
    <property type="match status" value="1"/>
</dbReference>
<dbReference type="RefSeq" id="WP_101073748.1">
    <property type="nucleotide sequence ID" value="NZ_PISP01000003.1"/>
</dbReference>
<dbReference type="CDD" id="cd02517">
    <property type="entry name" value="CMP-KDO-Synthetase"/>
    <property type="match status" value="1"/>
</dbReference>
<evidence type="ECO:0000256" key="4">
    <source>
        <dbReference type="HAMAP-Rule" id="MF_00057"/>
    </source>
</evidence>
<proteinExistence type="inferred from homology"/>
<dbReference type="GO" id="GO:0033468">
    <property type="term" value="P:CMP-keto-3-deoxy-D-manno-octulosonic acid biosynthetic process"/>
    <property type="evidence" value="ECO:0007669"/>
    <property type="project" value="UniProtKB-UniRule"/>
</dbReference>
<keyword evidence="1 4" id="KW-0808">Transferase</keyword>
<dbReference type="HAMAP" id="MF_00057">
    <property type="entry name" value="KdsB"/>
    <property type="match status" value="1"/>
</dbReference>
<dbReference type="OrthoDB" id="9815559at2"/>
<keyword evidence="6" id="KW-1185">Reference proteome</keyword>
<keyword evidence="3 4" id="KW-0448">Lipopolysaccharide biosynthesis</keyword>
<dbReference type="UniPathway" id="UPA00358">
    <property type="reaction ID" value="UER00476"/>
</dbReference>
<comment type="similarity">
    <text evidence="4">Belongs to the KdsB family.</text>
</comment>
<dbReference type="Proteomes" id="UP000233398">
    <property type="component" value="Unassembled WGS sequence"/>
</dbReference>
<dbReference type="NCBIfam" id="TIGR00466">
    <property type="entry name" value="kdsB"/>
    <property type="match status" value="1"/>
</dbReference>